<sequence>MRCVKLLFVAPLALLSACNAARGPSPGVGFDPSQANYIRAPGRGVIAGQAFLRDGSGQSNVRYAAGETVRLIPATTYAQTRIKNFYGSVKFLPAASIPKVEPDTQYASLTRTTTTESNGRFTFENVAPGRYYLTTQLIWKPKDAPTPEGGAMYEEVTLTGKENGPVKVVLSGN</sequence>
<feature type="chain" id="PRO_5018084291" evidence="1">
    <location>
        <begin position="21"/>
        <end position="173"/>
    </location>
</feature>
<dbReference type="SUPFAM" id="SSF117074">
    <property type="entry name" value="Hypothetical protein PA1324"/>
    <property type="match status" value="1"/>
</dbReference>
<reference evidence="2 3" key="1">
    <citation type="submission" date="2018-11" db="EMBL/GenBank/DDBJ databases">
        <title>Genome squencing of methanotrophic bacteria isolated from alkaline groundwater in Korea.</title>
        <authorList>
            <person name="Nguyen L.N."/>
        </authorList>
    </citation>
    <scope>NUCLEOTIDE SEQUENCE [LARGE SCALE GENOMIC DNA]</scope>
    <source>
        <strain evidence="2 3">GW6</strain>
    </source>
</reference>
<organism evidence="2 3">
    <name type="scientific">Methylocystis rosea</name>
    <dbReference type="NCBI Taxonomy" id="173366"/>
    <lineage>
        <taxon>Bacteria</taxon>
        <taxon>Pseudomonadati</taxon>
        <taxon>Pseudomonadota</taxon>
        <taxon>Alphaproteobacteria</taxon>
        <taxon>Hyphomicrobiales</taxon>
        <taxon>Methylocystaceae</taxon>
        <taxon>Methylocystis</taxon>
    </lineage>
</organism>
<evidence type="ECO:0000313" key="2">
    <source>
        <dbReference type="EMBL" id="AZG75686.1"/>
    </source>
</evidence>
<name>A0A3G8M189_9HYPH</name>
<keyword evidence="2" id="KW-0378">Hydrolase</keyword>
<dbReference type="Gene3D" id="2.60.40.1120">
    <property type="entry name" value="Carboxypeptidase-like, regulatory domain"/>
    <property type="match status" value="1"/>
</dbReference>
<dbReference type="GO" id="GO:0004180">
    <property type="term" value="F:carboxypeptidase activity"/>
    <property type="evidence" value="ECO:0007669"/>
    <property type="project" value="UniProtKB-KW"/>
</dbReference>
<dbReference type="RefSeq" id="WP_124737551.1">
    <property type="nucleotide sequence ID" value="NZ_CP034086.1"/>
</dbReference>
<keyword evidence="2" id="KW-0645">Protease</keyword>
<dbReference type="EMBL" id="CP034086">
    <property type="protein sequence ID" value="AZG75686.1"/>
    <property type="molecule type" value="Genomic_DNA"/>
</dbReference>
<dbReference type="Proteomes" id="UP000273982">
    <property type="component" value="Chromosome"/>
</dbReference>
<protein>
    <submittedName>
        <fullName evidence="2">Carboxypeptidase regulatory-like domain-containing protein</fullName>
    </submittedName>
</protein>
<feature type="signal peptide" evidence="1">
    <location>
        <begin position="1"/>
        <end position="20"/>
    </location>
</feature>
<keyword evidence="1" id="KW-0732">Signal</keyword>
<dbReference type="AlphaFoldDB" id="A0A3G8M189"/>
<keyword evidence="2" id="KW-0121">Carboxypeptidase</keyword>
<evidence type="ECO:0000256" key="1">
    <source>
        <dbReference type="SAM" id="SignalP"/>
    </source>
</evidence>
<evidence type="ECO:0000313" key="3">
    <source>
        <dbReference type="Proteomes" id="UP000273982"/>
    </source>
</evidence>
<dbReference type="KEGG" id="mros:EHO51_02425"/>
<accession>A0A3G8M189</accession>
<gene>
    <name evidence="2" type="ORF">EHO51_02425</name>
</gene>
<dbReference type="PROSITE" id="PS51257">
    <property type="entry name" value="PROKAR_LIPOPROTEIN"/>
    <property type="match status" value="1"/>
</dbReference>
<proteinExistence type="predicted"/>